<dbReference type="GeneID" id="5971219"/>
<evidence type="ECO:0000313" key="2">
    <source>
        <dbReference type="EMBL" id="EAT89015.1"/>
    </source>
</evidence>
<dbReference type="KEGG" id="pno:SNOG_03810"/>
<evidence type="ECO:0000256" key="1">
    <source>
        <dbReference type="SAM" id="MobiDB-lite"/>
    </source>
</evidence>
<dbReference type="AlphaFoldDB" id="Q0UWQ4"/>
<reference evidence="3" key="1">
    <citation type="journal article" date="2007" name="Plant Cell">
        <title>Dothideomycete-plant interactions illuminated by genome sequencing and EST analysis of the wheat pathogen Stagonospora nodorum.</title>
        <authorList>
            <person name="Hane J.K."/>
            <person name="Lowe R.G."/>
            <person name="Solomon P.S."/>
            <person name="Tan K.C."/>
            <person name="Schoch C.L."/>
            <person name="Spatafora J.W."/>
            <person name="Crous P.W."/>
            <person name="Kodira C."/>
            <person name="Birren B.W."/>
            <person name="Galagan J.E."/>
            <person name="Torriani S.F."/>
            <person name="McDonald B.A."/>
            <person name="Oliver R.P."/>
        </authorList>
    </citation>
    <scope>NUCLEOTIDE SEQUENCE [LARGE SCALE GENOMIC DNA]</scope>
    <source>
        <strain evidence="3">SN15 / ATCC MYA-4574 / FGSC 10173</strain>
    </source>
</reference>
<evidence type="ECO:0000313" key="3">
    <source>
        <dbReference type="Proteomes" id="UP000001055"/>
    </source>
</evidence>
<gene>
    <name evidence="2" type="ORF">SNOG_03810</name>
</gene>
<sequence length="303" mass="35043">MKYLATQESEIGRRAFAEFCADFHASWLDNLNKYCKYHDRDEPNPALAVSRWLKADSHDKVGMPYHGNNRTAQQKNNRTNDAYGRLNPPQGIHGNRHENDYITGQFCNRMRGRENHRFSEQDTDRVNTQHNYNVNDNVSRVTRPDNIRWAEPPQDEPDIKGEEEPNANTPSTVTLMIGIHVLTARFAQILISSESNIQEDMTMTLDQQFWATLSEAGKKHWRRHSNPDSDVHQRNLEGPTTSCLRRCVNFPYSEIPGPMFEVTVDTPNRTSLTISPHHQRMTSTLPHIPQTRVKQIQMKRTPT</sequence>
<accession>Q0UWQ4</accession>
<dbReference type="InParanoid" id="Q0UWQ4"/>
<feature type="region of interest" description="Disordered" evidence="1">
    <location>
        <begin position="143"/>
        <end position="170"/>
    </location>
</feature>
<dbReference type="VEuPathDB" id="FungiDB:JI435_038100"/>
<proteinExistence type="predicted"/>
<dbReference type="Proteomes" id="UP000001055">
    <property type="component" value="Unassembled WGS sequence"/>
</dbReference>
<organism evidence="2 3">
    <name type="scientific">Phaeosphaeria nodorum (strain SN15 / ATCC MYA-4574 / FGSC 10173)</name>
    <name type="common">Glume blotch fungus</name>
    <name type="synonym">Parastagonospora nodorum</name>
    <dbReference type="NCBI Taxonomy" id="321614"/>
    <lineage>
        <taxon>Eukaryota</taxon>
        <taxon>Fungi</taxon>
        <taxon>Dikarya</taxon>
        <taxon>Ascomycota</taxon>
        <taxon>Pezizomycotina</taxon>
        <taxon>Dothideomycetes</taxon>
        <taxon>Pleosporomycetidae</taxon>
        <taxon>Pleosporales</taxon>
        <taxon>Pleosporineae</taxon>
        <taxon>Phaeosphaeriaceae</taxon>
        <taxon>Parastagonospora</taxon>
    </lineage>
</organism>
<dbReference type="EMBL" id="CH445329">
    <property type="protein sequence ID" value="EAT89015.1"/>
    <property type="molecule type" value="Genomic_DNA"/>
</dbReference>
<name>Q0UWQ4_PHANO</name>
<dbReference type="RefSeq" id="XP_001794356.1">
    <property type="nucleotide sequence ID" value="XM_001794304.1"/>
</dbReference>
<protein>
    <submittedName>
        <fullName evidence="2">Uncharacterized protein</fullName>
    </submittedName>
</protein>